<gene>
    <name evidence="3" type="ORF">STEHIDRAFT_126275</name>
</gene>
<keyword evidence="1" id="KW-1133">Transmembrane helix</keyword>
<feature type="transmembrane region" description="Helical" evidence="1">
    <location>
        <begin position="170"/>
        <end position="192"/>
    </location>
</feature>
<keyword evidence="1" id="KW-0812">Transmembrane</keyword>
<dbReference type="Pfam" id="PF20152">
    <property type="entry name" value="DUF6534"/>
    <property type="match status" value="1"/>
</dbReference>
<feature type="transmembrane region" description="Helical" evidence="1">
    <location>
        <begin position="130"/>
        <end position="158"/>
    </location>
</feature>
<dbReference type="OMA" id="ECTFSET"/>
<dbReference type="PANTHER" id="PTHR40465:SF1">
    <property type="entry name" value="DUF6534 DOMAIN-CONTAINING PROTEIN"/>
    <property type="match status" value="1"/>
</dbReference>
<feature type="domain" description="DUF6534" evidence="2">
    <location>
        <begin position="178"/>
        <end position="266"/>
    </location>
</feature>
<feature type="transmembrane region" description="Helical" evidence="1">
    <location>
        <begin position="212"/>
        <end position="234"/>
    </location>
</feature>
<feature type="transmembrane region" description="Helical" evidence="1">
    <location>
        <begin position="53"/>
        <end position="78"/>
    </location>
</feature>
<dbReference type="PANTHER" id="PTHR40465">
    <property type="entry name" value="CHROMOSOME 1, WHOLE GENOME SHOTGUN SEQUENCE"/>
    <property type="match status" value="1"/>
</dbReference>
<evidence type="ECO:0000313" key="3">
    <source>
        <dbReference type="EMBL" id="EIM80001.1"/>
    </source>
</evidence>
<dbReference type="EMBL" id="JH687400">
    <property type="protein sequence ID" value="EIM80001.1"/>
    <property type="molecule type" value="Genomic_DNA"/>
</dbReference>
<protein>
    <recommendedName>
        <fullName evidence="2">DUF6534 domain-containing protein</fullName>
    </recommendedName>
</protein>
<keyword evidence="4" id="KW-1185">Reference proteome</keyword>
<feature type="transmembrane region" description="Helical" evidence="1">
    <location>
        <begin position="240"/>
        <end position="258"/>
    </location>
</feature>
<feature type="transmembrane region" description="Helical" evidence="1">
    <location>
        <begin position="12"/>
        <end position="32"/>
    </location>
</feature>
<keyword evidence="1" id="KW-0472">Membrane</keyword>
<organism evidence="3 4">
    <name type="scientific">Stereum hirsutum (strain FP-91666)</name>
    <name type="common">White-rot fungus</name>
    <dbReference type="NCBI Taxonomy" id="721885"/>
    <lineage>
        <taxon>Eukaryota</taxon>
        <taxon>Fungi</taxon>
        <taxon>Dikarya</taxon>
        <taxon>Basidiomycota</taxon>
        <taxon>Agaricomycotina</taxon>
        <taxon>Agaricomycetes</taxon>
        <taxon>Russulales</taxon>
        <taxon>Stereaceae</taxon>
        <taxon>Stereum</taxon>
    </lineage>
</organism>
<reference evidence="4" key="1">
    <citation type="journal article" date="2012" name="Science">
        <title>The Paleozoic origin of enzymatic lignin decomposition reconstructed from 31 fungal genomes.</title>
        <authorList>
            <person name="Floudas D."/>
            <person name="Binder M."/>
            <person name="Riley R."/>
            <person name="Barry K."/>
            <person name="Blanchette R.A."/>
            <person name="Henrissat B."/>
            <person name="Martinez A.T."/>
            <person name="Otillar R."/>
            <person name="Spatafora J.W."/>
            <person name="Yadav J.S."/>
            <person name="Aerts A."/>
            <person name="Benoit I."/>
            <person name="Boyd A."/>
            <person name="Carlson A."/>
            <person name="Copeland A."/>
            <person name="Coutinho P.M."/>
            <person name="de Vries R.P."/>
            <person name="Ferreira P."/>
            <person name="Findley K."/>
            <person name="Foster B."/>
            <person name="Gaskell J."/>
            <person name="Glotzer D."/>
            <person name="Gorecki P."/>
            <person name="Heitman J."/>
            <person name="Hesse C."/>
            <person name="Hori C."/>
            <person name="Igarashi K."/>
            <person name="Jurgens J.A."/>
            <person name="Kallen N."/>
            <person name="Kersten P."/>
            <person name="Kohler A."/>
            <person name="Kuees U."/>
            <person name="Kumar T.K.A."/>
            <person name="Kuo A."/>
            <person name="LaButti K."/>
            <person name="Larrondo L.F."/>
            <person name="Lindquist E."/>
            <person name="Ling A."/>
            <person name="Lombard V."/>
            <person name="Lucas S."/>
            <person name="Lundell T."/>
            <person name="Martin R."/>
            <person name="McLaughlin D.J."/>
            <person name="Morgenstern I."/>
            <person name="Morin E."/>
            <person name="Murat C."/>
            <person name="Nagy L.G."/>
            <person name="Nolan M."/>
            <person name="Ohm R.A."/>
            <person name="Patyshakuliyeva A."/>
            <person name="Rokas A."/>
            <person name="Ruiz-Duenas F.J."/>
            <person name="Sabat G."/>
            <person name="Salamov A."/>
            <person name="Samejima M."/>
            <person name="Schmutz J."/>
            <person name="Slot J.C."/>
            <person name="St John F."/>
            <person name="Stenlid J."/>
            <person name="Sun H."/>
            <person name="Sun S."/>
            <person name="Syed K."/>
            <person name="Tsang A."/>
            <person name="Wiebenga A."/>
            <person name="Young D."/>
            <person name="Pisabarro A."/>
            <person name="Eastwood D.C."/>
            <person name="Martin F."/>
            <person name="Cullen D."/>
            <person name="Grigoriev I.V."/>
            <person name="Hibbett D.S."/>
        </authorList>
    </citation>
    <scope>NUCLEOTIDE SEQUENCE [LARGE SCALE GENOMIC DNA]</scope>
    <source>
        <strain evidence="4">FP-91666</strain>
    </source>
</reference>
<dbReference type="GeneID" id="18797733"/>
<accession>R7RX87</accession>
<dbReference type="InterPro" id="IPR045339">
    <property type="entry name" value="DUF6534"/>
</dbReference>
<sequence length="329" mass="36784">MVALRSQREELLHIDFVCIYVGSYLSAMLYGITALQSYNYFRDFPKDRLLLRGMVTALLLLETALSCLSAFSVFEGILLSMSVSTGQAPTATIETFSWAVTSSVLLTSLADTIIRSFYCLRIHALSEKNWYLTAPAIIPIIVNFVAALYLCVVEYIAMNGFDTNNFDTSLWVLLISVAISDLLIAAILSLLLWRKRCTLLKRNRTFSTVNVLIVYTISTGLLTSAVAFLILILFITVKGLAYYGSYLVLSKLYFNSLMSTLNGRQRQRQDWDEATVSSFDILDRQPMTTADQRLTPHSSTIVFRLGSGNRESTLETPPCTFPNGCTSRP</sequence>
<proteinExistence type="predicted"/>
<evidence type="ECO:0000256" key="1">
    <source>
        <dbReference type="SAM" id="Phobius"/>
    </source>
</evidence>
<dbReference type="RefSeq" id="XP_007310985.1">
    <property type="nucleotide sequence ID" value="XM_007310923.1"/>
</dbReference>
<dbReference type="Proteomes" id="UP000053927">
    <property type="component" value="Unassembled WGS sequence"/>
</dbReference>
<dbReference type="KEGG" id="shs:STEHIDRAFT_126275"/>
<dbReference type="OrthoDB" id="3011951at2759"/>
<dbReference type="AlphaFoldDB" id="R7RX87"/>
<name>R7RX87_STEHR</name>
<evidence type="ECO:0000259" key="2">
    <source>
        <dbReference type="Pfam" id="PF20152"/>
    </source>
</evidence>
<evidence type="ECO:0000313" key="4">
    <source>
        <dbReference type="Proteomes" id="UP000053927"/>
    </source>
</evidence>